<dbReference type="PROSITE" id="PS50013">
    <property type="entry name" value="CHROMO_2"/>
    <property type="match status" value="1"/>
</dbReference>
<dbReference type="Pfam" id="PF00385">
    <property type="entry name" value="Chromo"/>
    <property type="match status" value="1"/>
</dbReference>
<feature type="domain" description="Chromo" evidence="2">
    <location>
        <begin position="194"/>
        <end position="256"/>
    </location>
</feature>
<dbReference type="Gene3D" id="2.40.50.40">
    <property type="match status" value="1"/>
</dbReference>
<proteinExistence type="predicted"/>
<organism evidence="3 4">
    <name type="scientific">Phytophthora palmivora</name>
    <dbReference type="NCBI Taxonomy" id="4796"/>
    <lineage>
        <taxon>Eukaryota</taxon>
        <taxon>Sar</taxon>
        <taxon>Stramenopiles</taxon>
        <taxon>Oomycota</taxon>
        <taxon>Peronosporomycetes</taxon>
        <taxon>Peronosporales</taxon>
        <taxon>Peronosporaceae</taxon>
        <taxon>Phytophthora</taxon>
    </lineage>
</organism>
<dbReference type="CDD" id="cd18965">
    <property type="entry name" value="chromodomain"/>
    <property type="match status" value="1"/>
</dbReference>
<sequence length="256" mass="29280">MVSLHGTDWVDVLGTVEFAHSTLVSSSTKMSPFEIDTGRVARSPIGAATTRNDYAKNFAEDRRRIVAQAQQNLADAQARQRAQYNKKRANTVFTKGDFVYLATKNLPLAHAATGTSIEKDKFAPKFVGPFKIIKMINPNVAQLSLPRSMSRLHDTFNVDVLRHHVESPARFVDRPLPKVSTVDFLPGDANEDMHVIEALVRKRQRNRNTEYLVKWQGLDSSENTWEREKDIHHVWHWSSLLRSFRDSQSKNRRGRM</sequence>
<dbReference type="AlphaFoldDB" id="A0A2P4XXS2"/>
<dbReference type="Gene3D" id="3.30.420.10">
    <property type="entry name" value="Ribonuclease H-like superfamily/Ribonuclease H"/>
    <property type="match status" value="1"/>
</dbReference>
<dbReference type="OrthoDB" id="167591at2759"/>
<dbReference type="InterPro" id="IPR000953">
    <property type="entry name" value="Chromo/chromo_shadow_dom"/>
</dbReference>
<dbReference type="GO" id="GO:0003676">
    <property type="term" value="F:nucleic acid binding"/>
    <property type="evidence" value="ECO:0007669"/>
    <property type="project" value="InterPro"/>
</dbReference>
<accession>A0A2P4XXS2</accession>
<dbReference type="InterPro" id="IPR023780">
    <property type="entry name" value="Chromo_domain"/>
</dbReference>
<dbReference type="InterPro" id="IPR056924">
    <property type="entry name" value="SH3_Tf2-1"/>
</dbReference>
<dbReference type="InterPro" id="IPR016197">
    <property type="entry name" value="Chromo-like_dom_sf"/>
</dbReference>
<evidence type="ECO:0000313" key="4">
    <source>
        <dbReference type="Proteomes" id="UP000237271"/>
    </source>
</evidence>
<dbReference type="PANTHER" id="PTHR46148">
    <property type="entry name" value="CHROMO DOMAIN-CONTAINING PROTEIN"/>
    <property type="match status" value="1"/>
</dbReference>
<dbReference type="InterPro" id="IPR036397">
    <property type="entry name" value="RNaseH_sf"/>
</dbReference>
<dbReference type="Proteomes" id="UP000237271">
    <property type="component" value="Unassembled WGS sequence"/>
</dbReference>
<dbReference type="PANTHER" id="PTHR46148:SF52">
    <property type="entry name" value="OS04G0603800 PROTEIN"/>
    <property type="match status" value="1"/>
</dbReference>
<reference evidence="3 4" key="1">
    <citation type="journal article" date="2017" name="Genome Biol. Evol.">
        <title>Phytophthora megakarya and P. palmivora, closely related causal agents of cacao black pod rot, underwent increases in genome sizes and gene numbers by different mechanisms.</title>
        <authorList>
            <person name="Ali S.S."/>
            <person name="Shao J."/>
            <person name="Lary D.J."/>
            <person name="Kronmiller B."/>
            <person name="Shen D."/>
            <person name="Strem M.D."/>
            <person name="Amoako-Attah I."/>
            <person name="Akrofi A.Y."/>
            <person name="Begoude B.A."/>
            <person name="Ten Hoopen G.M."/>
            <person name="Coulibaly K."/>
            <person name="Kebe B.I."/>
            <person name="Melnick R.L."/>
            <person name="Guiltinan M.J."/>
            <person name="Tyler B.M."/>
            <person name="Meinhardt L.W."/>
            <person name="Bailey B.A."/>
        </authorList>
    </citation>
    <scope>NUCLEOTIDE SEQUENCE [LARGE SCALE GENOMIC DNA]</scope>
    <source>
        <strain evidence="4">sbr112.9</strain>
    </source>
</reference>
<comment type="caution">
    <text evidence="3">The sequence shown here is derived from an EMBL/GenBank/DDBJ whole genome shotgun (WGS) entry which is preliminary data.</text>
</comment>
<dbReference type="SMART" id="SM00298">
    <property type="entry name" value="CHROMO"/>
    <property type="match status" value="1"/>
</dbReference>
<evidence type="ECO:0000259" key="2">
    <source>
        <dbReference type="PROSITE" id="PS50013"/>
    </source>
</evidence>
<feature type="coiled-coil region" evidence="1">
    <location>
        <begin position="59"/>
        <end position="86"/>
    </location>
</feature>
<keyword evidence="4" id="KW-1185">Reference proteome</keyword>
<evidence type="ECO:0000313" key="3">
    <source>
        <dbReference type="EMBL" id="POM70364.1"/>
    </source>
</evidence>
<evidence type="ECO:0000256" key="1">
    <source>
        <dbReference type="SAM" id="Coils"/>
    </source>
</evidence>
<gene>
    <name evidence="3" type="ORF">PHPALM_13210</name>
</gene>
<keyword evidence="1" id="KW-0175">Coiled coil</keyword>
<dbReference type="Pfam" id="PF24626">
    <property type="entry name" value="SH3_Tf2-1"/>
    <property type="match status" value="1"/>
</dbReference>
<name>A0A2P4XXS2_9STRA</name>
<dbReference type="SUPFAM" id="SSF54160">
    <property type="entry name" value="Chromo domain-like"/>
    <property type="match status" value="1"/>
</dbReference>
<dbReference type="EMBL" id="NCKW01007092">
    <property type="protein sequence ID" value="POM70364.1"/>
    <property type="molecule type" value="Genomic_DNA"/>
</dbReference>
<protein>
    <submittedName>
        <fullName evidence="3">Retroelement</fullName>
    </submittedName>
</protein>